<comment type="caution">
    <text evidence="1">The sequence shown here is derived from an EMBL/GenBank/DDBJ whole genome shotgun (WGS) entry which is preliminary data.</text>
</comment>
<organism evidence="1 2">
    <name type="scientific">Imbroritus primus</name>
    <dbReference type="NCBI Taxonomy" id="3058603"/>
    <lineage>
        <taxon>Bacteria</taxon>
        <taxon>Pseudomonadati</taxon>
        <taxon>Pseudomonadota</taxon>
        <taxon>Betaproteobacteria</taxon>
        <taxon>Burkholderiales</taxon>
        <taxon>Burkholderiaceae</taxon>
        <taxon>Imbroritus</taxon>
    </lineage>
</organism>
<reference evidence="1" key="1">
    <citation type="submission" date="2019-05" db="EMBL/GenBank/DDBJ databases">
        <title>Revised genome assembly of Burkholderiaceae (previously Ralstonia) sp. PBA.</title>
        <authorList>
            <person name="Gan H.M."/>
        </authorList>
    </citation>
    <scope>NUCLEOTIDE SEQUENCE</scope>
    <source>
        <strain evidence="1">PBA</strain>
    </source>
</reference>
<protein>
    <submittedName>
        <fullName evidence="1">Muramoyltetrapeptide carboxypeptidase</fullName>
        <ecNumber evidence="1">3.4.17.13</ecNumber>
    </submittedName>
</protein>
<gene>
    <name evidence="1" type="primary">ldcA</name>
    <name evidence="1" type="ORF">MW7_008940</name>
</gene>
<dbReference type="EMBL" id="AKCV02000015">
    <property type="protein sequence ID" value="TMS58816.1"/>
    <property type="molecule type" value="Genomic_DNA"/>
</dbReference>
<keyword evidence="1" id="KW-0645">Protease</keyword>
<dbReference type="EC" id="3.4.17.13" evidence="1"/>
<name>A0ACD3SRF9_9BURK</name>
<keyword evidence="2" id="KW-1185">Reference proteome</keyword>
<accession>A0ACD3SRF9</accession>
<keyword evidence="1" id="KW-0378">Hydrolase</keyword>
<keyword evidence="1" id="KW-0121">Carboxypeptidase</keyword>
<dbReference type="Proteomes" id="UP000004277">
    <property type="component" value="Unassembled WGS sequence"/>
</dbReference>
<evidence type="ECO:0000313" key="1">
    <source>
        <dbReference type="EMBL" id="TMS58816.1"/>
    </source>
</evidence>
<sequence>MLIRLHAPSGYPHPVERAERGIAVLRELGYRVEGEGAIARRHQRFAGTDDERLADLHSIGAGDTPGIALMVRGGYGLSRLLERIDYARVARQVAHSGTLMVGHSDFTAFQLAYLAQTGGVSFAGPMLSADFGAEPVDPFMAAHFRAVTTTPTVTETIAEPQPYDVPLEGTLWGGNLAMLCSLVGTPWMPRIRDGILFVEDVNEHPYRVERMLLQLWQAGVLSGQRAVLLGDFSSYRTTDYDNGYDLGEMVAWLRATLPVPIFTGLPFGHCARKMTLPVGGHAVVAPHALGYTLTLSAYPVLSA</sequence>
<proteinExistence type="predicted"/>
<evidence type="ECO:0000313" key="2">
    <source>
        <dbReference type="Proteomes" id="UP000004277"/>
    </source>
</evidence>